<keyword evidence="1" id="KW-0472">Membrane</keyword>
<keyword evidence="1" id="KW-1133">Transmembrane helix</keyword>
<dbReference type="Pfam" id="PF19733">
    <property type="entry name" value="DUF6223"/>
    <property type="match status" value="1"/>
</dbReference>
<dbReference type="InterPro" id="IPR045770">
    <property type="entry name" value="DUF6223"/>
</dbReference>
<sequence>MTTWGRAEGFAVPMLLSAAYDMTTGRTLSLIGVVVGALGLLALTRRRGLWAVVLGGIGAVIGLVVVLMAEGGPGTGYGIVGGYASLVVGVAALVFGGLAMRRAARAAAPRAS</sequence>
<name>A0ABQ2HMM5_9PSEU</name>
<feature type="transmembrane region" description="Helical" evidence="1">
    <location>
        <begin position="75"/>
        <end position="100"/>
    </location>
</feature>
<dbReference type="Proteomes" id="UP000597656">
    <property type="component" value="Unassembled WGS sequence"/>
</dbReference>
<feature type="transmembrane region" description="Helical" evidence="1">
    <location>
        <begin position="49"/>
        <end position="69"/>
    </location>
</feature>
<feature type="transmembrane region" description="Helical" evidence="1">
    <location>
        <begin position="23"/>
        <end position="42"/>
    </location>
</feature>
<evidence type="ECO:0000313" key="3">
    <source>
        <dbReference type="Proteomes" id="UP000597656"/>
    </source>
</evidence>
<dbReference type="EMBL" id="BMNC01000003">
    <property type="protein sequence ID" value="GGM85428.1"/>
    <property type="molecule type" value="Genomic_DNA"/>
</dbReference>
<protein>
    <submittedName>
        <fullName evidence="2">Uncharacterized protein</fullName>
    </submittedName>
</protein>
<gene>
    <name evidence="2" type="ORF">GCM10011609_22010</name>
</gene>
<reference evidence="3" key="1">
    <citation type="journal article" date="2019" name="Int. J. Syst. Evol. Microbiol.">
        <title>The Global Catalogue of Microorganisms (GCM) 10K type strain sequencing project: providing services to taxonomists for standard genome sequencing and annotation.</title>
        <authorList>
            <consortium name="The Broad Institute Genomics Platform"/>
            <consortium name="The Broad Institute Genome Sequencing Center for Infectious Disease"/>
            <person name="Wu L."/>
            <person name="Ma J."/>
        </authorList>
    </citation>
    <scope>NUCLEOTIDE SEQUENCE [LARGE SCALE GENOMIC DNA]</scope>
    <source>
        <strain evidence="3">CGMCC 4.7319</strain>
    </source>
</reference>
<proteinExistence type="predicted"/>
<evidence type="ECO:0000313" key="2">
    <source>
        <dbReference type="EMBL" id="GGM85428.1"/>
    </source>
</evidence>
<keyword evidence="1" id="KW-0812">Transmembrane</keyword>
<comment type="caution">
    <text evidence="2">The sequence shown here is derived from an EMBL/GenBank/DDBJ whole genome shotgun (WGS) entry which is preliminary data.</text>
</comment>
<keyword evidence="3" id="KW-1185">Reference proteome</keyword>
<evidence type="ECO:0000256" key="1">
    <source>
        <dbReference type="SAM" id="Phobius"/>
    </source>
</evidence>
<organism evidence="2 3">
    <name type="scientific">Lentzea pudingi</name>
    <dbReference type="NCBI Taxonomy" id="1789439"/>
    <lineage>
        <taxon>Bacteria</taxon>
        <taxon>Bacillati</taxon>
        <taxon>Actinomycetota</taxon>
        <taxon>Actinomycetes</taxon>
        <taxon>Pseudonocardiales</taxon>
        <taxon>Pseudonocardiaceae</taxon>
        <taxon>Lentzea</taxon>
    </lineage>
</organism>
<accession>A0ABQ2HMM5</accession>